<proteinExistence type="predicted"/>
<organism evidence="1 2">
    <name type="scientific">Knipowitschia caucasica</name>
    <name type="common">Caucasian dwarf goby</name>
    <name type="synonym">Pomatoschistus caucasicus</name>
    <dbReference type="NCBI Taxonomy" id="637954"/>
    <lineage>
        <taxon>Eukaryota</taxon>
        <taxon>Metazoa</taxon>
        <taxon>Chordata</taxon>
        <taxon>Craniata</taxon>
        <taxon>Vertebrata</taxon>
        <taxon>Euteleostomi</taxon>
        <taxon>Actinopterygii</taxon>
        <taxon>Neopterygii</taxon>
        <taxon>Teleostei</taxon>
        <taxon>Neoteleostei</taxon>
        <taxon>Acanthomorphata</taxon>
        <taxon>Gobiaria</taxon>
        <taxon>Gobiiformes</taxon>
        <taxon>Gobioidei</taxon>
        <taxon>Gobiidae</taxon>
        <taxon>Gobiinae</taxon>
        <taxon>Knipowitschia</taxon>
    </lineage>
</organism>
<evidence type="ECO:0000313" key="2">
    <source>
        <dbReference type="Proteomes" id="UP001497482"/>
    </source>
</evidence>
<dbReference type="EMBL" id="OZ035836">
    <property type="protein sequence ID" value="CAL1580343.1"/>
    <property type="molecule type" value="Genomic_DNA"/>
</dbReference>
<evidence type="ECO:0000313" key="1">
    <source>
        <dbReference type="EMBL" id="CAL1580343.1"/>
    </source>
</evidence>
<dbReference type="AlphaFoldDB" id="A0AAV2JVX8"/>
<dbReference type="Proteomes" id="UP001497482">
    <property type="component" value="Chromosome 14"/>
</dbReference>
<protein>
    <submittedName>
        <fullName evidence="1">Uncharacterized protein</fullName>
    </submittedName>
</protein>
<sequence length="115" mass="13294">MDSIIVLAEEGRLSSSTAPARICSREREQVHREKVYIEQAHKEQAEQVHRFQVHREKVQGAGSWLQFSKGLDLVHRLEAYKGFIAPGITERRELPHHKSSRRNKDAIVVSDVVKW</sequence>
<gene>
    <name evidence="1" type="ORF">KC01_LOCUS11199</name>
</gene>
<keyword evidence="2" id="KW-1185">Reference proteome</keyword>
<accession>A0AAV2JVX8</accession>
<reference evidence="1 2" key="1">
    <citation type="submission" date="2024-04" db="EMBL/GenBank/DDBJ databases">
        <authorList>
            <person name="Waldvogel A.-M."/>
            <person name="Schoenle A."/>
        </authorList>
    </citation>
    <scope>NUCLEOTIDE SEQUENCE [LARGE SCALE GENOMIC DNA]</scope>
</reference>
<name>A0AAV2JVX8_KNICA</name>